<dbReference type="STRING" id="28128.HMPREF3226_02771"/>
<dbReference type="AlphaFoldDB" id="A0A133PTW4"/>
<reference evidence="3" key="1">
    <citation type="submission" date="2016-01" db="EMBL/GenBank/DDBJ databases">
        <authorList>
            <person name="Mitreva M."/>
            <person name="Pepin K.H."/>
            <person name="Mihindukulasuriya K.A."/>
            <person name="Fulton R."/>
            <person name="Fronick C."/>
            <person name="O'Laughlin M."/>
            <person name="Miner T."/>
            <person name="Herter B."/>
            <person name="Rosa B.A."/>
            <person name="Cordes M."/>
            <person name="Tomlinson C."/>
            <person name="Wollam A."/>
            <person name="Palsikar V.B."/>
            <person name="Mardis E.R."/>
            <person name="Wilson R.K."/>
        </authorList>
    </citation>
    <scope>NUCLEOTIDE SEQUENCE [LARGE SCALE GENOMIC DNA]</scope>
    <source>
        <strain evidence="3">MJR7716</strain>
    </source>
</reference>
<keyword evidence="3" id="KW-1185">Reference proteome</keyword>
<organism evidence="2 3">
    <name type="scientific">Prevotella corporis</name>
    <dbReference type="NCBI Taxonomy" id="28128"/>
    <lineage>
        <taxon>Bacteria</taxon>
        <taxon>Pseudomonadati</taxon>
        <taxon>Bacteroidota</taxon>
        <taxon>Bacteroidia</taxon>
        <taxon>Bacteroidales</taxon>
        <taxon>Prevotellaceae</taxon>
        <taxon>Prevotella</taxon>
    </lineage>
</organism>
<gene>
    <name evidence="2" type="ORF">HMPREF3226_02771</name>
</gene>
<protein>
    <submittedName>
        <fullName evidence="2">Uncharacterized protein</fullName>
    </submittedName>
</protein>
<dbReference type="RefSeq" id="WP_060941424.1">
    <property type="nucleotide sequence ID" value="NZ_KQ957341.1"/>
</dbReference>
<dbReference type="PATRIC" id="fig|28128.5.peg.2852"/>
<accession>A0A133PTW4</accession>
<sequence length="94" mass="10505">MNIRTKYNEESLRIITLITAIPASLLTHFSENIGETAIPLAAIFVGVGTLALTAHLWLYWGMMSKFTKIIDLLALIIICLFILIYAFGLNTFTN</sequence>
<keyword evidence="1" id="KW-0472">Membrane</keyword>
<evidence type="ECO:0000313" key="2">
    <source>
        <dbReference type="EMBL" id="KXA32530.1"/>
    </source>
</evidence>
<keyword evidence="1" id="KW-1133">Transmembrane helix</keyword>
<comment type="caution">
    <text evidence="2">The sequence shown here is derived from an EMBL/GenBank/DDBJ whole genome shotgun (WGS) entry which is preliminary data.</text>
</comment>
<feature type="transmembrane region" description="Helical" evidence="1">
    <location>
        <begin position="72"/>
        <end position="92"/>
    </location>
</feature>
<evidence type="ECO:0000256" key="1">
    <source>
        <dbReference type="SAM" id="Phobius"/>
    </source>
</evidence>
<feature type="transmembrane region" description="Helical" evidence="1">
    <location>
        <begin position="12"/>
        <end position="30"/>
    </location>
</feature>
<dbReference type="EMBL" id="LRQG01000256">
    <property type="protein sequence ID" value="KXA32530.1"/>
    <property type="molecule type" value="Genomic_DNA"/>
</dbReference>
<name>A0A133PTW4_9BACT</name>
<keyword evidence="1" id="KW-0812">Transmembrane</keyword>
<proteinExistence type="predicted"/>
<dbReference type="Proteomes" id="UP000070533">
    <property type="component" value="Unassembled WGS sequence"/>
</dbReference>
<feature type="transmembrane region" description="Helical" evidence="1">
    <location>
        <begin position="36"/>
        <end position="60"/>
    </location>
</feature>
<evidence type="ECO:0000313" key="3">
    <source>
        <dbReference type="Proteomes" id="UP000070533"/>
    </source>
</evidence>